<dbReference type="eggNOG" id="ENOG502SUVJ">
    <property type="taxonomic scope" value="Eukaryota"/>
</dbReference>
<dbReference type="OrthoDB" id="3204502at2759"/>
<evidence type="ECO:0000313" key="2">
    <source>
        <dbReference type="EMBL" id="EPT03413.1"/>
    </source>
</evidence>
<feature type="compositionally biased region" description="Basic and acidic residues" evidence="1">
    <location>
        <begin position="49"/>
        <end position="63"/>
    </location>
</feature>
<evidence type="ECO:0000313" key="3">
    <source>
        <dbReference type="Proteomes" id="UP000015241"/>
    </source>
</evidence>
<keyword evidence="3" id="KW-1185">Reference proteome</keyword>
<sequence length="114" mass="12468">MCDYILSPRVHFPPTPNIASLRFTHSPTTYDRAPIVISPNSGCLQLPKRGRERERSASPEDVKGSYFHPRAFEACAPEPLDVPATTLDLSSPPGLVPDLSPSEESDDLVETPPN</sequence>
<organism evidence="2 3">
    <name type="scientific">Fomitopsis schrenkii</name>
    <name type="common">Brown rot fungus</name>
    <dbReference type="NCBI Taxonomy" id="2126942"/>
    <lineage>
        <taxon>Eukaryota</taxon>
        <taxon>Fungi</taxon>
        <taxon>Dikarya</taxon>
        <taxon>Basidiomycota</taxon>
        <taxon>Agaricomycotina</taxon>
        <taxon>Agaricomycetes</taxon>
        <taxon>Polyporales</taxon>
        <taxon>Fomitopsis</taxon>
    </lineage>
</organism>
<dbReference type="STRING" id="743788.S8EGJ4"/>
<dbReference type="InParanoid" id="S8EGJ4"/>
<gene>
    <name evidence="2" type="ORF">FOMPIDRAFT_74677</name>
</gene>
<protein>
    <submittedName>
        <fullName evidence="2">Uncharacterized protein</fullName>
    </submittedName>
</protein>
<feature type="compositionally biased region" description="Acidic residues" evidence="1">
    <location>
        <begin position="101"/>
        <end position="114"/>
    </location>
</feature>
<feature type="region of interest" description="Disordered" evidence="1">
    <location>
        <begin position="82"/>
        <end position="114"/>
    </location>
</feature>
<dbReference type="HOGENOM" id="CLU_125098_0_0_1"/>
<accession>S8EGJ4</accession>
<proteinExistence type="predicted"/>
<dbReference type="AlphaFoldDB" id="S8EGJ4"/>
<dbReference type="Proteomes" id="UP000015241">
    <property type="component" value="Unassembled WGS sequence"/>
</dbReference>
<name>S8EGJ4_FOMSC</name>
<feature type="non-terminal residue" evidence="2">
    <location>
        <position position="114"/>
    </location>
</feature>
<dbReference type="EMBL" id="KE504130">
    <property type="protein sequence ID" value="EPT03413.1"/>
    <property type="molecule type" value="Genomic_DNA"/>
</dbReference>
<reference evidence="2 3" key="1">
    <citation type="journal article" date="2012" name="Science">
        <title>The Paleozoic origin of enzymatic lignin decomposition reconstructed from 31 fungal genomes.</title>
        <authorList>
            <person name="Floudas D."/>
            <person name="Binder M."/>
            <person name="Riley R."/>
            <person name="Barry K."/>
            <person name="Blanchette R.A."/>
            <person name="Henrissat B."/>
            <person name="Martinez A.T."/>
            <person name="Otillar R."/>
            <person name="Spatafora J.W."/>
            <person name="Yadav J.S."/>
            <person name="Aerts A."/>
            <person name="Benoit I."/>
            <person name="Boyd A."/>
            <person name="Carlson A."/>
            <person name="Copeland A."/>
            <person name="Coutinho P.M."/>
            <person name="de Vries R.P."/>
            <person name="Ferreira P."/>
            <person name="Findley K."/>
            <person name="Foster B."/>
            <person name="Gaskell J."/>
            <person name="Glotzer D."/>
            <person name="Gorecki P."/>
            <person name="Heitman J."/>
            <person name="Hesse C."/>
            <person name="Hori C."/>
            <person name="Igarashi K."/>
            <person name="Jurgens J.A."/>
            <person name="Kallen N."/>
            <person name="Kersten P."/>
            <person name="Kohler A."/>
            <person name="Kuees U."/>
            <person name="Kumar T.K.A."/>
            <person name="Kuo A."/>
            <person name="LaButti K."/>
            <person name="Larrondo L.F."/>
            <person name="Lindquist E."/>
            <person name="Ling A."/>
            <person name="Lombard V."/>
            <person name="Lucas S."/>
            <person name="Lundell T."/>
            <person name="Martin R."/>
            <person name="McLaughlin D.J."/>
            <person name="Morgenstern I."/>
            <person name="Morin E."/>
            <person name="Murat C."/>
            <person name="Nagy L.G."/>
            <person name="Nolan M."/>
            <person name="Ohm R.A."/>
            <person name="Patyshakuliyeva A."/>
            <person name="Rokas A."/>
            <person name="Ruiz-Duenas F.J."/>
            <person name="Sabat G."/>
            <person name="Salamov A."/>
            <person name="Samejima M."/>
            <person name="Schmutz J."/>
            <person name="Slot J.C."/>
            <person name="St John F."/>
            <person name="Stenlid J."/>
            <person name="Sun H."/>
            <person name="Sun S."/>
            <person name="Syed K."/>
            <person name="Tsang A."/>
            <person name="Wiebenga A."/>
            <person name="Young D."/>
            <person name="Pisabarro A."/>
            <person name="Eastwood D.C."/>
            <person name="Martin F."/>
            <person name="Cullen D."/>
            <person name="Grigoriev I.V."/>
            <person name="Hibbett D.S."/>
        </authorList>
    </citation>
    <scope>NUCLEOTIDE SEQUENCE</scope>
    <source>
        <strain evidence="3">FP-58527</strain>
    </source>
</reference>
<evidence type="ECO:0000256" key="1">
    <source>
        <dbReference type="SAM" id="MobiDB-lite"/>
    </source>
</evidence>
<feature type="region of interest" description="Disordered" evidence="1">
    <location>
        <begin position="41"/>
        <end position="64"/>
    </location>
</feature>